<gene>
    <name evidence="3" type="ORF">AQJ30_33845</name>
</gene>
<dbReference type="Pfam" id="PF11695">
    <property type="entry name" value="DUF3291"/>
    <property type="match status" value="1"/>
</dbReference>
<comment type="caution">
    <text evidence="3">The sequence shown here is derived from an EMBL/GenBank/DDBJ whole genome shotgun (WGS) entry which is preliminary data.</text>
</comment>
<proteinExistence type="predicted"/>
<dbReference type="InterPro" id="IPR021708">
    <property type="entry name" value="DUF3291"/>
</dbReference>
<evidence type="ECO:0000313" key="3">
    <source>
        <dbReference type="EMBL" id="KUN33438.1"/>
    </source>
</evidence>
<dbReference type="GeneID" id="91429564"/>
<feature type="region of interest" description="Disordered" evidence="1">
    <location>
        <begin position="159"/>
        <end position="178"/>
    </location>
</feature>
<organism evidence="3 4">
    <name type="scientific">Streptomyces longwoodensis</name>
    <dbReference type="NCBI Taxonomy" id="68231"/>
    <lineage>
        <taxon>Bacteria</taxon>
        <taxon>Bacillati</taxon>
        <taxon>Actinomycetota</taxon>
        <taxon>Actinomycetes</taxon>
        <taxon>Kitasatosporales</taxon>
        <taxon>Streptomycetaceae</taxon>
        <taxon>Streptomyces</taxon>
    </lineage>
</organism>
<feature type="domain" description="DUF3291" evidence="2">
    <location>
        <begin position="4"/>
        <end position="165"/>
    </location>
</feature>
<dbReference type="EMBL" id="LMWS01000053">
    <property type="protein sequence ID" value="KUN33438.1"/>
    <property type="molecule type" value="Genomic_DNA"/>
</dbReference>
<accession>A0A101QP23</accession>
<name>A0A101QP23_9ACTN</name>
<protein>
    <recommendedName>
        <fullName evidence="2">DUF3291 domain-containing protein</fullName>
    </recommendedName>
</protein>
<dbReference type="STRING" id="68231.AQJ30_33845"/>
<evidence type="ECO:0000313" key="4">
    <source>
        <dbReference type="Proteomes" id="UP000053271"/>
    </source>
</evidence>
<dbReference type="RefSeq" id="WP_067241490.1">
    <property type="nucleotide sequence ID" value="NZ_KQ948565.1"/>
</dbReference>
<keyword evidence="4" id="KW-1185">Reference proteome</keyword>
<reference evidence="3 4" key="1">
    <citation type="submission" date="2015-10" db="EMBL/GenBank/DDBJ databases">
        <title>Draft genome sequence of Streptomyces longwoodensis DSM 41677, type strain for the species Streptomyces longwoodensis.</title>
        <authorList>
            <person name="Ruckert C."/>
            <person name="Winkler A."/>
            <person name="Kalinowski J."/>
            <person name="Kampfer P."/>
            <person name="Glaeser S."/>
        </authorList>
    </citation>
    <scope>NUCLEOTIDE SEQUENCE [LARGE SCALE GENOMIC DNA]</scope>
    <source>
        <strain evidence="3 4">DSM 41677</strain>
    </source>
</reference>
<dbReference type="Proteomes" id="UP000053271">
    <property type="component" value="Unassembled WGS sequence"/>
</dbReference>
<evidence type="ECO:0000259" key="2">
    <source>
        <dbReference type="Pfam" id="PF11695"/>
    </source>
</evidence>
<evidence type="ECO:0000256" key="1">
    <source>
        <dbReference type="SAM" id="MobiDB-lite"/>
    </source>
</evidence>
<sequence>MAHLALYTFGVLKAPLTDPAPLVRAFHASGADVYPQIARHPGYLARAEPADPGRAGTTLFDLDWGPWGEFVVPAWYDRGRTPETAALAATLSLWTDPGSAVDGVYTGHHRVALARRRDWFERTGHPTHACWWVTDGTVPTWEDGVRRLEHLHTHGTAPHAFTLQRPFTPEGAPSSAAT</sequence>
<dbReference type="AlphaFoldDB" id="A0A101QP23"/>